<dbReference type="Gene3D" id="2.160.20.10">
    <property type="entry name" value="Single-stranded right-handed beta-helix, Pectin lyase-like"/>
    <property type="match status" value="1"/>
</dbReference>
<name>A0AA38W8R6_9ASTR</name>
<evidence type="ECO:0000256" key="7">
    <source>
        <dbReference type="ARBA" id="ARBA00023316"/>
    </source>
</evidence>
<dbReference type="AlphaFoldDB" id="A0AA38W8R6"/>
<dbReference type="InterPro" id="IPR012334">
    <property type="entry name" value="Pectin_lyas_fold"/>
</dbReference>
<evidence type="ECO:0000256" key="2">
    <source>
        <dbReference type="ARBA" id="ARBA00008834"/>
    </source>
</evidence>
<keyword evidence="6 9" id="KW-0326">Glycosidase</keyword>
<dbReference type="Pfam" id="PF00295">
    <property type="entry name" value="Glyco_hydro_28"/>
    <property type="match status" value="1"/>
</dbReference>
<evidence type="ECO:0000313" key="11">
    <source>
        <dbReference type="Proteomes" id="UP001172457"/>
    </source>
</evidence>
<comment type="subcellular location">
    <subcellularLocation>
        <location evidence="1">Secreted</location>
        <location evidence="1">Cell wall</location>
    </subcellularLocation>
</comment>
<dbReference type="PANTHER" id="PTHR31375">
    <property type="match status" value="1"/>
</dbReference>
<comment type="caution">
    <text evidence="10">The sequence shown here is derived from an EMBL/GenBank/DDBJ whole genome shotgun (WGS) entry which is preliminary data.</text>
</comment>
<evidence type="ECO:0008006" key="12">
    <source>
        <dbReference type="Google" id="ProtNLM"/>
    </source>
</evidence>
<evidence type="ECO:0000256" key="3">
    <source>
        <dbReference type="ARBA" id="ARBA00022512"/>
    </source>
</evidence>
<evidence type="ECO:0000313" key="10">
    <source>
        <dbReference type="EMBL" id="KAJ9539361.1"/>
    </source>
</evidence>
<keyword evidence="3" id="KW-0134">Cell wall</keyword>
<evidence type="ECO:0000256" key="9">
    <source>
        <dbReference type="RuleBase" id="RU361169"/>
    </source>
</evidence>
<dbReference type="GO" id="GO:0071555">
    <property type="term" value="P:cell wall organization"/>
    <property type="evidence" value="ECO:0007669"/>
    <property type="project" value="UniProtKB-KW"/>
</dbReference>
<dbReference type="SUPFAM" id="SSF51126">
    <property type="entry name" value="Pectin lyase-like"/>
    <property type="match status" value="1"/>
</dbReference>
<protein>
    <recommendedName>
        <fullName evidence="12">Polygalacturonase</fullName>
    </recommendedName>
</protein>
<dbReference type="Proteomes" id="UP001172457">
    <property type="component" value="Chromosome 8"/>
</dbReference>
<evidence type="ECO:0000256" key="4">
    <source>
        <dbReference type="ARBA" id="ARBA00022525"/>
    </source>
</evidence>
<dbReference type="GO" id="GO:0005975">
    <property type="term" value="P:carbohydrate metabolic process"/>
    <property type="evidence" value="ECO:0007669"/>
    <property type="project" value="InterPro"/>
</dbReference>
<dbReference type="PROSITE" id="PS00502">
    <property type="entry name" value="POLYGALACTURONASE"/>
    <property type="match status" value="1"/>
</dbReference>
<dbReference type="GO" id="GO:0004650">
    <property type="term" value="F:polygalacturonase activity"/>
    <property type="evidence" value="ECO:0007669"/>
    <property type="project" value="InterPro"/>
</dbReference>
<keyword evidence="5 9" id="KW-0378">Hydrolase</keyword>
<dbReference type="InterPro" id="IPR006626">
    <property type="entry name" value="PbH1"/>
</dbReference>
<dbReference type="EMBL" id="JARYMX010000008">
    <property type="protein sequence ID" value="KAJ9539361.1"/>
    <property type="molecule type" value="Genomic_DNA"/>
</dbReference>
<comment type="similarity">
    <text evidence="2 9">Belongs to the glycosyl hydrolase 28 family.</text>
</comment>
<proteinExistence type="inferred from homology"/>
<reference evidence="10" key="1">
    <citation type="submission" date="2023-03" db="EMBL/GenBank/DDBJ databases">
        <title>Chromosome-scale reference genome and RAD-based genetic map of yellow starthistle (Centaurea solstitialis) reveal putative structural variation and QTLs associated with invader traits.</title>
        <authorList>
            <person name="Reatini B."/>
            <person name="Cang F.A."/>
            <person name="Jiang Q."/>
            <person name="Mckibben M.T.W."/>
            <person name="Barker M.S."/>
            <person name="Rieseberg L.H."/>
            <person name="Dlugosch K.M."/>
        </authorList>
    </citation>
    <scope>NUCLEOTIDE SEQUENCE</scope>
    <source>
        <strain evidence="10">CAN-66</strain>
        <tissue evidence="10">Leaf</tissue>
    </source>
</reference>
<keyword evidence="4" id="KW-0964">Secreted</keyword>
<evidence type="ECO:0000256" key="8">
    <source>
        <dbReference type="PROSITE-ProRule" id="PRU10052"/>
    </source>
</evidence>
<keyword evidence="7" id="KW-0961">Cell wall biogenesis/degradation</keyword>
<dbReference type="InterPro" id="IPR011050">
    <property type="entry name" value="Pectin_lyase_fold/virulence"/>
</dbReference>
<accession>A0AA38W8R6</accession>
<dbReference type="InterPro" id="IPR000743">
    <property type="entry name" value="Glyco_hydro_28"/>
</dbReference>
<dbReference type="SMART" id="SM00710">
    <property type="entry name" value="PbH1"/>
    <property type="match status" value="5"/>
</dbReference>
<evidence type="ECO:0000256" key="6">
    <source>
        <dbReference type="ARBA" id="ARBA00023295"/>
    </source>
</evidence>
<organism evidence="10 11">
    <name type="scientific">Centaurea solstitialis</name>
    <name type="common">yellow star-thistle</name>
    <dbReference type="NCBI Taxonomy" id="347529"/>
    <lineage>
        <taxon>Eukaryota</taxon>
        <taxon>Viridiplantae</taxon>
        <taxon>Streptophyta</taxon>
        <taxon>Embryophyta</taxon>
        <taxon>Tracheophyta</taxon>
        <taxon>Spermatophyta</taxon>
        <taxon>Magnoliopsida</taxon>
        <taxon>eudicotyledons</taxon>
        <taxon>Gunneridae</taxon>
        <taxon>Pentapetalae</taxon>
        <taxon>asterids</taxon>
        <taxon>campanulids</taxon>
        <taxon>Asterales</taxon>
        <taxon>Asteraceae</taxon>
        <taxon>Carduoideae</taxon>
        <taxon>Cardueae</taxon>
        <taxon>Centaureinae</taxon>
        <taxon>Centaurea</taxon>
    </lineage>
</organism>
<gene>
    <name evidence="10" type="ORF">OSB04_032094</name>
</gene>
<keyword evidence="11" id="KW-1185">Reference proteome</keyword>
<evidence type="ECO:0000256" key="5">
    <source>
        <dbReference type="ARBA" id="ARBA00022801"/>
    </source>
</evidence>
<evidence type="ECO:0000256" key="1">
    <source>
        <dbReference type="ARBA" id="ARBA00004191"/>
    </source>
</evidence>
<feature type="active site" evidence="8">
    <location>
        <position position="269"/>
    </location>
</feature>
<sequence length="448" mass="48232">MYDQIRSKVMMNLSVSHFENFTKRSASANHMTLLITCILMVVGFITISQSQHISSEIDVNTFGAIGNGITDDKMALQNAWNVACSSTGNLKLPIGNFVVGPMTFSGPCKAKTVVVNVIGTVTAIPMKNWNTKYNTWLNFQHVDNLVITGPGKFEGQGGSGWWNCKKTNNCERNPTALGFHHCNGLKLRGITSKNAPRNHISINACDGAIVSNITLIAPMESPNTDGIDISATNGVHVNGGHIHTGDDCIAINGGSSNININGVFCGPGHGISIGSLGRNGKTDIVRNVTVINTTFNGTQNGVRIKTVPGGSGLATDIKFRNIIMMAVENPIILTQFYCPHKKCSDKKPVVRVSDVTFEDIHGTSSKPIAIRITCSKSLNSCAGITLNRINIRHVNPKIKVQSICHNTKVRAIGVVLPYTFCTTKSFISMALDHDLDAITDKQSSIDIA</sequence>